<dbReference type="STRING" id="2903.R1FXW6"/>
<organism evidence="4 5">
    <name type="scientific">Emiliania huxleyi (strain CCMP1516)</name>
    <dbReference type="NCBI Taxonomy" id="280463"/>
    <lineage>
        <taxon>Eukaryota</taxon>
        <taxon>Haptista</taxon>
        <taxon>Haptophyta</taxon>
        <taxon>Prymnesiophyceae</taxon>
        <taxon>Isochrysidales</taxon>
        <taxon>Noelaerhabdaceae</taxon>
        <taxon>Emiliania</taxon>
    </lineage>
</organism>
<feature type="domain" description="BTB" evidence="3">
    <location>
        <begin position="127"/>
        <end position="194"/>
    </location>
</feature>
<keyword evidence="1" id="KW-0880">Kelch repeat</keyword>
<dbReference type="Gene3D" id="3.30.710.10">
    <property type="entry name" value="Potassium Channel Kv1.1, Chain A"/>
    <property type="match status" value="1"/>
</dbReference>
<name>A0A0D3KXU1_EMIH1</name>
<keyword evidence="2" id="KW-0677">Repeat</keyword>
<dbReference type="SUPFAM" id="SSF54695">
    <property type="entry name" value="POZ domain"/>
    <property type="match status" value="1"/>
</dbReference>
<evidence type="ECO:0000313" key="5">
    <source>
        <dbReference type="Proteomes" id="UP000013827"/>
    </source>
</evidence>
<proteinExistence type="predicted"/>
<dbReference type="CDD" id="cd18186">
    <property type="entry name" value="BTB_POZ_ZBTB_KLHL-like"/>
    <property type="match status" value="1"/>
</dbReference>
<dbReference type="InterPro" id="IPR000210">
    <property type="entry name" value="BTB/POZ_dom"/>
</dbReference>
<dbReference type="AlphaFoldDB" id="A0A0D3KXU1"/>
<dbReference type="eggNOG" id="KOG4441">
    <property type="taxonomic scope" value="Eukaryota"/>
</dbReference>
<dbReference type="GeneID" id="17285847"/>
<dbReference type="Proteomes" id="UP000013827">
    <property type="component" value="Unassembled WGS sequence"/>
</dbReference>
<evidence type="ECO:0000313" key="4">
    <source>
        <dbReference type="EnsemblProtists" id="EOD40576"/>
    </source>
</evidence>
<dbReference type="HOGENOM" id="CLU_516255_0_0_1"/>
<dbReference type="PANTHER" id="PTHR45632:SF3">
    <property type="entry name" value="KELCH-LIKE PROTEIN 32"/>
    <property type="match status" value="1"/>
</dbReference>
<accession>A0A0D3KXU1</accession>
<dbReference type="EnsemblProtists" id="EOD40576">
    <property type="protein sequence ID" value="EOD40576"/>
    <property type="gene ID" value="EMIHUDRAFT_222694"/>
</dbReference>
<reference evidence="4" key="2">
    <citation type="submission" date="2024-10" db="UniProtKB">
        <authorList>
            <consortium name="EnsemblProtists"/>
        </authorList>
    </citation>
    <scope>IDENTIFICATION</scope>
</reference>
<evidence type="ECO:0000256" key="1">
    <source>
        <dbReference type="ARBA" id="ARBA00022441"/>
    </source>
</evidence>
<keyword evidence="5" id="KW-1185">Reference proteome</keyword>
<reference evidence="5" key="1">
    <citation type="journal article" date="2013" name="Nature">
        <title>Pan genome of the phytoplankton Emiliania underpins its global distribution.</title>
        <authorList>
            <person name="Read B.A."/>
            <person name="Kegel J."/>
            <person name="Klute M.J."/>
            <person name="Kuo A."/>
            <person name="Lefebvre S.C."/>
            <person name="Maumus F."/>
            <person name="Mayer C."/>
            <person name="Miller J."/>
            <person name="Monier A."/>
            <person name="Salamov A."/>
            <person name="Young J."/>
            <person name="Aguilar M."/>
            <person name="Claverie J.M."/>
            <person name="Frickenhaus S."/>
            <person name="Gonzalez K."/>
            <person name="Herman E.K."/>
            <person name="Lin Y.C."/>
            <person name="Napier J."/>
            <person name="Ogata H."/>
            <person name="Sarno A.F."/>
            <person name="Shmutz J."/>
            <person name="Schroeder D."/>
            <person name="de Vargas C."/>
            <person name="Verret F."/>
            <person name="von Dassow P."/>
            <person name="Valentin K."/>
            <person name="Van de Peer Y."/>
            <person name="Wheeler G."/>
            <person name="Dacks J.B."/>
            <person name="Delwiche C.F."/>
            <person name="Dyhrman S.T."/>
            <person name="Glockner G."/>
            <person name="John U."/>
            <person name="Richards T."/>
            <person name="Worden A.Z."/>
            <person name="Zhang X."/>
            <person name="Grigoriev I.V."/>
            <person name="Allen A.E."/>
            <person name="Bidle K."/>
            <person name="Borodovsky M."/>
            <person name="Bowler C."/>
            <person name="Brownlee C."/>
            <person name="Cock J.M."/>
            <person name="Elias M."/>
            <person name="Gladyshev V.N."/>
            <person name="Groth M."/>
            <person name="Guda C."/>
            <person name="Hadaegh A."/>
            <person name="Iglesias-Rodriguez M.D."/>
            <person name="Jenkins J."/>
            <person name="Jones B.M."/>
            <person name="Lawson T."/>
            <person name="Leese F."/>
            <person name="Lindquist E."/>
            <person name="Lobanov A."/>
            <person name="Lomsadze A."/>
            <person name="Malik S.B."/>
            <person name="Marsh M.E."/>
            <person name="Mackinder L."/>
            <person name="Mock T."/>
            <person name="Mueller-Roeber B."/>
            <person name="Pagarete A."/>
            <person name="Parker M."/>
            <person name="Probert I."/>
            <person name="Quesneville H."/>
            <person name="Raines C."/>
            <person name="Rensing S.A."/>
            <person name="Riano-Pachon D.M."/>
            <person name="Richier S."/>
            <person name="Rokitta S."/>
            <person name="Shiraiwa Y."/>
            <person name="Soanes D.M."/>
            <person name="van der Giezen M."/>
            <person name="Wahlund T.M."/>
            <person name="Williams B."/>
            <person name="Wilson W."/>
            <person name="Wolfe G."/>
            <person name="Wurch L.L."/>
        </authorList>
    </citation>
    <scope>NUCLEOTIDE SEQUENCE</scope>
</reference>
<dbReference type="RefSeq" id="XP_005793005.1">
    <property type="nucleotide sequence ID" value="XM_005792948.1"/>
</dbReference>
<sequence length="528" mass="57948">MEVYFLLFLSCQRTYKREGKKNTRPAAPLPLLIMHAANKLPRRSLALPDLSRDQLLALVESLRPLGGNGLAVEDYLRTASSQEQAGWEPLCSDAAQLLAMGSPGELVTVRTIASPEAQSCLDAGEPADLTLLSDDQRFRVHTSAMAAASDFLAALFGAGMTDSTAREVALREVTATELQALLELVYHGECSVRCGGLPALLITAARLQMPTAQRAVEGAIASRLTAANVLDAWELAEQHNLPALREAAEALGRETFDFGPLDFGPLDSHETMHPGYPRDIPCKCGRLQWLKLDRDRGISFERAAAHVAELRLASGGGLFEGEGFYVSHNSLLGREKDVLAYALLICKSRHVHDRNNEVALFRVFRPGIGPGVTVTLAEFTQKLPSGVPRFKLIAEDDPQLAAGWTRLYDDALSICAHGPRDSWIMACADWNELKDLISVREVKELKTVARTDDYSDDSESEEEVEEVVGTALQLTRAELGGRHVFGLPLKLNGAPTERKLRGLELRQPNPQCWLDTGYPLPKQLRRVM</sequence>
<dbReference type="Pfam" id="PF00651">
    <property type="entry name" value="BTB"/>
    <property type="match status" value="1"/>
</dbReference>
<dbReference type="SMART" id="SM00225">
    <property type="entry name" value="BTB"/>
    <property type="match status" value="1"/>
</dbReference>
<evidence type="ECO:0000256" key="2">
    <source>
        <dbReference type="ARBA" id="ARBA00022737"/>
    </source>
</evidence>
<protein>
    <recommendedName>
        <fullName evidence="3">BTB domain-containing protein</fullName>
    </recommendedName>
</protein>
<dbReference type="PANTHER" id="PTHR45632">
    <property type="entry name" value="LD33804P"/>
    <property type="match status" value="1"/>
</dbReference>
<dbReference type="KEGG" id="ehx:EMIHUDRAFT_222694"/>
<evidence type="ECO:0000259" key="3">
    <source>
        <dbReference type="PROSITE" id="PS50097"/>
    </source>
</evidence>
<dbReference type="PaxDb" id="2903-EOD40576"/>
<dbReference type="PROSITE" id="PS50097">
    <property type="entry name" value="BTB"/>
    <property type="match status" value="1"/>
</dbReference>
<dbReference type="InterPro" id="IPR011333">
    <property type="entry name" value="SKP1/BTB/POZ_sf"/>
</dbReference>